<dbReference type="PANTHER" id="PTHR31672:SF8">
    <property type="entry name" value="F-BOX DOMAIN-CONTAINING PROTEIN"/>
    <property type="match status" value="1"/>
</dbReference>
<comment type="caution">
    <text evidence="2">The sequence shown here is derived from an EMBL/GenBank/DDBJ whole genome shotgun (WGS) entry which is preliminary data.</text>
</comment>
<dbReference type="InterPro" id="IPR036047">
    <property type="entry name" value="F-box-like_dom_sf"/>
</dbReference>
<feature type="non-terminal residue" evidence="2">
    <location>
        <position position="1"/>
    </location>
</feature>
<evidence type="ECO:0000313" key="3">
    <source>
        <dbReference type="Proteomes" id="UP000324897"/>
    </source>
</evidence>
<dbReference type="InterPro" id="IPR013187">
    <property type="entry name" value="F-box-assoc_dom_typ3"/>
</dbReference>
<accession>A0A5J9VA69</accession>
<dbReference type="SMART" id="SM00256">
    <property type="entry name" value="FBOX"/>
    <property type="match status" value="1"/>
</dbReference>
<dbReference type="InterPro" id="IPR050796">
    <property type="entry name" value="SCF_F-box_component"/>
</dbReference>
<dbReference type="OrthoDB" id="591557at2759"/>
<dbReference type="InterPro" id="IPR001810">
    <property type="entry name" value="F-box_dom"/>
</dbReference>
<dbReference type="SUPFAM" id="SSF81383">
    <property type="entry name" value="F-box domain"/>
    <property type="match status" value="1"/>
</dbReference>
<dbReference type="Pfam" id="PF00646">
    <property type="entry name" value="F-box"/>
    <property type="match status" value="1"/>
</dbReference>
<name>A0A5J9VA69_9POAL</name>
<dbReference type="Proteomes" id="UP000324897">
    <property type="component" value="Chromosome 1"/>
</dbReference>
<proteinExistence type="predicted"/>
<dbReference type="InterPro" id="IPR017451">
    <property type="entry name" value="F-box-assoc_interact_dom"/>
</dbReference>
<dbReference type="Pfam" id="PF08268">
    <property type="entry name" value="FBA_3"/>
    <property type="match status" value="1"/>
</dbReference>
<feature type="domain" description="F-box" evidence="1">
    <location>
        <begin position="77"/>
        <end position="117"/>
    </location>
</feature>
<dbReference type="Gramene" id="TVU32943">
    <property type="protein sequence ID" value="TVU32943"/>
    <property type="gene ID" value="EJB05_24708"/>
</dbReference>
<keyword evidence="3" id="KW-1185">Reference proteome</keyword>
<dbReference type="EMBL" id="RWGY01000011">
    <property type="protein sequence ID" value="TVU32943.1"/>
    <property type="molecule type" value="Genomic_DNA"/>
</dbReference>
<dbReference type="NCBIfam" id="TIGR01640">
    <property type="entry name" value="F_box_assoc_1"/>
    <property type="match status" value="1"/>
</dbReference>
<evidence type="ECO:0000313" key="2">
    <source>
        <dbReference type="EMBL" id="TVU32943.1"/>
    </source>
</evidence>
<evidence type="ECO:0000259" key="1">
    <source>
        <dbReference type="SMART" id="SM00256"/>
    </source>
</evidence>
<dbReference type="PANTHER" id="PTHR31672">
    <property type="entry name" value="BNACNNG10540D PROTEIN"/>
    <property type="match status" value="1"/>
</dbReference>
<gene>
    <name evidence="2" type="ORF">EJB05_24708</name>
</gene>
<sequence length="465" mass="51938">MDPARLNPNPRQPHAAGDPRRCLARFSPITTCAVRPAVPPGDEPSIALRSSNCILDMEDKTDDLDEQNEATEAEVNIPQDAQGIILSFLPGRVVVKFRRVCKFWRDCVEDPSFVDRHLSNASRFHQSIACFTSLDHGLAHMYTFDPTTMNFKSVDLVFSNRFHMSDPCNGLVCAYDFKGNAEVLNPITRKHLSLPVSALKSKSLYSEYFLGFVHSTKEYKVVSVHHRVQFLTFEISTIGTQSWRTVRESAELLKTTKAVIVNDAMYWLLLHDASSVLCREILMLDLTDERFSKIALPDAVKGHDLALVEGEGRLHLLSTPANGSSNSVSEIWVADWPRQEWMQLETVTRQVPVGMSLFFLCKMKIFFGRQDKLFCRDLLDDTVSYINIPPGESLLSCGTFVESFAPAVLGLLNSTASYSSYGSCLTESSSAHTGTSSCGAGHEQSLERAKRTVNMEWKISKRGPV</sequence>
<reference evidence="2 3" key="1">
    <citation type="journal article" date="2019" name="Sci. Rep.">
        <title>A high-quality genome of Eragrostis curvula grass provides insights into Poaceae evolution and supports new strategies to enhance forage quality.</title>
        <authorList>
            <person name="Carballo J."/>
            <person name="Santos B.A.C.M."/>
            <person name="Zappacosta D."/>
            <person name="Garbus I."/>
            <person name="Selva J.P."/>
            <person name="Gallo C.A."/>
            <person name="Diaz A."/>
            <person name="Albertini E."/>
            <person name="Caccamo M."/>
            <person name="Echenique V."/>
        </authorList>
    </citation>
    <scope>NUCLEOTIDE SEQUENCE [LARGE SCALE GENOMIC DNA]</scope>
    <source>
        <strain evidence="3">cv. Victoria</strain>
        <tissue evidence="2">Leaf</tissue>
    </source>
</reference>
<protein>
    <recommendedName>
        <fullName evidence="1">F-box domain-containing protein</fullName>
    </recommendedName>
</protein>
<dbReference type="AlphaFoldDB" id="A0A5J9VA69"/>
<organism evidence="2 3">
    <name type="scientific">Eragrostis curvula</name>
    <name type="common">weeping love grass</name>
    <dbReference type="NCBI Taxonomy" id="38414"/>
    <lineage>
        <taxon>Eukaryota</taxon>
        <taxon>Viridiplantae</taxon>
        <taxon>Streptophyta</taxon>
        <taxon>Embryophyta</taxon>
        <taxon>Tracheophyta</taxon>
        <taxon>Spermatophyta</taxon>
        <taxon>Magnoliopsida</taxon>
        <taxon>Liliopsida</taxon>
        <taxon>Poales</taxon>
        <taxon>Poaceae</taxon>
        <taxon>PACMAD clade</taxon>
        <taxon>Chloridoideae</taxon>
        <taxon>Eragrostideae</taxon>
        <taxon>Eragrostidinae</taxon>
        <taxon>Eragrostis</taxon>
    </lineage>
</organism>